<feature type="domain" description="Uncharacterized protein YyaB-like PH" evidence="2">
    <location>
        <begin position="55"/>
        <end position="134"/>
    </location>
</feature>
<comment type="caution">
    <text evidence="3">The sequence shown here is derived from an EMBL/GenBank/DDBJ whole genome shotgun (WGS) entry which is preliminary data.</text>
</comment>
<dbReference type="EMBL" id="JAHLFJ010000107">
    <property type="protein sequence ID" value="MBU3857199.1"/>
    <property type="molecule type" value="Genomic_DNA"/>
</dbReference>
<gene>
    <name evidence="3" type="ORF">H9928_11785</name>
</gene>
<dbReference type="Proteomes" id="UP000784286">
    <property type="component" value="Unassembled WGS sequence"/>
</dbReference>
<reference evidence="3" key="2">
    <citation type="submission" date="2021-04" db="EMBL/GenBank/DDBJ databases">
        <authorList>
            <person name="Gilroy R."/>
        </authorList>
    </citation>
    <scope>NUCLEOTIDE SEQUENCE</scope>
    <source>
        <strain evidence="3">8470</strain>
    </source>
</reference>
<reference evidence="3" key="1">
    <citation type="journal article" date="2021" name="PeerJ">
        <title>Extensive microbial diversity within the chicken gut microbiome revealed by metagenomics and culture.</title>
        <authorList>
            <person name="Gilroy R."/>
            <person name="Ravi A."/>
            <person name="Getino M."/>
            <person name="Pursley I."/>
            <person name="Horton D.L."/>
            <person name="Alikhan N.F."/>
            <person name="Baker D."/>
            <person name="Gharbi K."/>
            <person name="Hall N."/>
            <person name="Watson M."/>
            <person name="Adriaenssens E.M."/>
            <person name="Foster-Nyarko E."/>
            <person name="Jarju S."/>
            <person name="Secka A."/>
            <person name="Antonio M."/>
            <person name="Oren A."/>
            <person name="Chaudhuri R.R."/>
            <person name="La Ragione R."/>
            <person name="Hildebrand F."/>
            <person name="Pallen M.J."/>
        </authorList>
    </citation>
    <scope>NUCLEOTIDE SEQUENCE</scope>
    <source>
        <strain evidence="3">8470</strain>
    </source>
</reference>
<keyword evidence="1" id="KW-1133">Transmembrane helix</keyword>
<organism evidence="3 4">
    <name type="scientific">Candidatus Phocaeicola excrementipullorum</name>
    <dbReference type="NCBI Taxonomy" id="2838731"/>
    <lineage>
        <taxon>Bacteria</taxon>
        <taxon>Pseudomonadati</taxon>
        <taxon>Bacteroidota</taxon>
        <taxon>Bacteroidia</taxon>
        <taxon>Bacteroidales</taxon>
        <taxon>Bacteroidaceae</taxon>
        <taxon>Phocaeicola</taxon>
    </lineage>
</organism>
<dbReference type="InterPro" id="IPR009589">
    <property type="entry name" value="PH_YyaB-like"/>
</dbReference>
<evidence type="ECO:0000259" key="2">
    <source>
        <dbReference type="Pfam" id="PF06713"/>
    </source>
</evidence>
<accession>A0A948TPU3</accession>
<dbReference type="AlphaFoldDB" id="A0A948TPU3"/>
<evidence type="ECO:0000313" key="4">
    <source>
        <dbReference type="Proteomes" id="UP000784286"/>
    </source>
</evidence>
<keyword evidence="1" id="KW-0812">Transmembrane</keyword>
<dbReference type="GO" id="GO:0030153">
    <property type="term" value="P:bacteriocin immunity"/>
    <property type="evidence" value="ECO:0007669"/>
    <property type="project" value="InterPro"/>
</dbReference>
<evidence type="ECO:0000313" key="3">
    <source>
        <dbReference type="EMBL" id="MBU3857199.1"/>
    </source>
</evidence>
<protein>
    <submittedName>
        <fullName evidence="3">PH domain-containing protein</fullName>
    </submittedName>
</protein>
<proteinExistence type="predicted"/>
<dbReference type="Pfam" id="PF06713">
    <property type="entry name" value="bPH_4"/>
    <property type="match status" value="1"/>
</dbReference>
<feature type="transmembrane region" description="Helical" evidence="1">
    <location>
        <begin position="12"/>
        <end position="31"/>
    </location>
</feature>
<name>A0A948TPU3_9BACT</name>
<evidence type="ECO:0000256" key="1">
    <source>
        <dbReference type="SAM" id="Phobius"/>
    </source>
</evidence>
<sequence length="143" mass="16428">MAGTRTFHSKVGWVYWGVIAIFAAFLFFGFWDRSWVAILVCVAFEVWLIDEMVHTRYVITEEGFLVIESGRFFKPVAIEILQIAEVKKSKSLISSPALSTDRLKIVYRKKSFKSSVLVSPKSKEEFVRCLLKRNGEIQTDVLT</sequence>
<keyword evidence="1" id="KW-0472">Membrane</keyword>